<evidence type="ECO:0000313" key="2">
    <source>
        <dbReference type="EMBL" id="PRY44084.1"/>
    </source>
</evidence>
<reference evidence="2 3" key="1">
    <citation type="submission" date="2018-03" db="EMBL/GenBank/DDBJ databases">
        <title>Genomic Encyclopedia of Archaeal and Bacterial Type Strains, Phase II (KMG-II): from individual species to whole genera.</title>
        <authorList>
            <person name="Goeker M."/>
        </authorList>
    </citation>
    <scope>NUCLEOTIDE SEQUENCE [LARGE SCALE GENOMIC DNA]</scope>
    <source>
        <strain evidence="2 3">DSM 28354</strain>
    </source>
</reference>
<sequence length="243" mass="27127">MHRTSLLYTLASLLLTGSLTMAQDADPTASLRLNNLSSPGGSPLIFRIDNRYEGQHGTPYLIDTWTPGQIALTDGRQYKDVPLKFDAYRQEVLMLRPKQNNDSIIVDKNTVSRFLLAGPDGQSYLFGRYPSAQTTDNLLKNGYFLILYAGKNALLKRIAKTFKPADYKGGYSANVRYDAYSDANSYYLLKPDQTLTKLKLSKKALLEAMSDRADVLGAYADKEKLDLKTEDGVTALVKQYDSL</sequence>
<evidence type="ECO:0000256" key="1">
    <source>
        <dbReference type="SAM" id="SignalP"/>
    </source>
</evidence>
<dbReference type="AlphaFoldDB" id="A0A2T0TEN3"/>
<dbReference type="OrthoDB" id="934917at2"/>
<accession>A0A2T0TEN3</accession>
<protein>
    <submittedName>
        <fullName evidence="2">Uncharacterized protein</fullName>
    </submittedName>
</protein>
<dbReference type="Proteomes" id="UP000238375">
    <property type="component" value="Unassembled WGS sequence"/>
</dbReference>
<dbReference type="RefSeq" id="WP_106136513.1">
    <property type="nucleotide sequence ID" value="NZ_PVTE01000003.1"/>
</dbReference>
<keyword evidence="3" id="KW-1185">Reference proteome</keyword>
<dbReference type="EMBL" id="PVTE01000003">
    <property type="protein sequence ID" value="PRY44084.1"/>
    <property type="molecule type" value="Genomic_DNA"/>
</dbReference>
<name>A0A2T0TEN3_9BACT</name>
<gene>
    <name evidence="2" type="ORF">CLV58_10353</name>
</gene>
<evidence type="ECO:0000313" key="3">
    <source>
        <dbReference type="Proteomes" id="UP000238375"/>
    </source>
</evidence>
<organism evidence="2 3">
    <name type="scientific">Spirosoma oryzae</name>
    <dbReference type="NCBI Taxonomy" id="1469603"/>
    <lineage>
        <taxon>Bacteria</taxon>
        <taxon>Pseudomonadati</taxon>
        <taxon>Bacteroidota</taxon>
        <taxon>Cytophagia</taxon>
        <taxon>Cytophagales</taxon>
        <taxon>Cytophagaceae</taxon>
        <taxon>Spirosoma</taxon>
    </lineage>
</organism>
<comment type="caution">
    <text evidence="2">The sequence shown here is derived from an EMBL/GenBank/DDBJ whole genome shotgun (WGS) entry which is preliminary data.</text>
</comment>
<feature type="chain" id="PRO_5015399961" evidence="1">
    <location>
        <begin position="23"/>
        <end position="243"/>
    </location>
</feature>
<feature type="signal peptide" evidence="1">
    <location>
        <begin position="1"/>
        <end position="22"/>
    </location>
</feature>
<keyword evidence="1" id="KW-0732">Signal</keyword>
<proteinExistence type="predicted"/>